<evidence type="ECO:0000256" key="1">
    <source>
        <dbReference type="SAM" id="MobiDB-lite"/>
    </source>
</evidence>
<organism evidence="2 3">
    <name type="scientific">Simkania negevensis (strain ATCC VR-1471 / DSM 27360 / Z)</name>
    <dbReference type="NCBI Taxonomy" id="331113"/>
    <lineage>
        <taxon>Bacteria</taxon>
        <taxon>Pseudomonadati</taxon>
        <taxon>Chlamydiota</taxon>
        <taxon>Chlamydiia</taxon>
        <taxon>Parachlamydiales</taxon>
        <taxon>Simkaniaceae</taxon>
        <taxon>Simkania</taxon>
    </lineage>
</organism>
<protein>
    <submittedName>
        <fullName evidence="2">Uncharacterized protein</fullName>
    </submittedName>
</protein>
<keyword evidence="3" id="KW-1185">Reference proteome</keyword>
<dbReference type="KEGG" id="sng:SNE_A08990"/>
<dbReference type="HOGENOM" id="CLU_398959_0_0_0"/>
<dbReference type="AlphaFoldDB" id="F8L7P1"/>
<dbReference type="STRING" id="331113.SNE_A08990"/>
<reference key="1">
    <citation type="journal article" date="2011" name="Mol. Biol. Evol.">
        <title>Unity in variety -- the pan-genome of the Chlamydiae.</title>
        <authorList>
            <person name="Collingro A."/>
            <person name="Tischler P."/>
            <person name="Weinmaier T."/>
            <person name="Penz T."/>
            <person name="Heinz E."/>
            <person name="Brunham R.C."/>
            <person name="Read T.D."/>
            <person name="Bavoil P.M."/>
            <person name="Sachse K."/>
            <person name="Kahane S."/>
            <person name="Friedman M.G."/>
            <person name="Rattei T."/>
            <person name="Myers G.S.A."/>
            <person name="Horn M."/>
        </authorList>
    </citation>
    <scope>NUCLEOTIDE SEQUENCE</scope>
    <source>
        <strain>Z</strain>
    </source>
</reference>
<dbReference type="Proteomes" id="UP000000496">
    <property type="component" value="Chromosome gsn.131"/>
</dbReference>
<evidence type="ECO:0000313" key="2">
    <source>
        <dbReference type="EMBL" id="CCB88776.1"/>
    </source>
</evidence>
<sequence length="690" mass="77316">MSGSHPVRPSHASGPNLPLDPPKDPPKDKSGASHFPGVDTLYSAAETVKSTFSSFVFNVLNGAQIVVETIAYVLFYPFLNHDLAQTTPEVHAKNLEKVKDKGTDLPTRFGELEASVRVAVRNKGDLKYAKEIISAFAEVQKDVFEEIASEVIRVTKVNKDSITLTPGAYVLMCLKDDTLSIGDFYLGLDAYRMKHVDAEDQFTILSFQVEMAEHSKLEVTSAQQIVLLYAETNPGGFKRLAECLTELTDEVNTKEGKTVEASAKEWVEKSEKFKPALVRQALDSIRIMDEIEANKDLDLGDQLYHYTIFINSLFPPKKSEKQKSNGHIEITEARQHFMAKKFLNALSTSSPELMKMLSMQMIKRDEASTGHKVGLFAAASADAKWEKVDFDPVPFVLAWTKEEKKFDVVIILNALQSLQSEILSKGFTTEELGSYRLNFLDRAMTRLLKSNCKATLSAFLDTKGNEAIGLTLIQAFVRIDERDAAKSKDAIRLIPEQPKGADLKAAVLQLAEEIQSKGDAEFKIFQARMNEALDSAYTDQFTLEMESENLDFSKKLNSFLLLGSLKLQELNFPKEMIVKMATSTKQDFAKLVIHIAEKFAASIPAVKALDEAAKESELHPSQIAKKRQEDYAGLSRLNFWTSAPVELTEVEKAQAKENAYRTTFLAHFEKKYNKSDLDWLRLGMRSFLII</sequence>
<reference evidence="2 3" key="2">
    <citation type="journal article" date="2011" name="Mol. Biol. Evol.">
        <title>Unity in variety--the pan-genome of the Chlamydiae.</title>
        <authorList>
            <person name="Collingro A."/>
            <person name="Tischler P."/>
            <person name="Weinmaier T."/>
            <person name="Penz T."/>
            <person name="Heinz E."/>
            <person name="Brunham R.C."/>
            <person name="Read T.D."/>
            <person name="Bavoil P.M."/>
            <person name="Sachse K."/>
            <person name="Kahane S."/>
            <person name="Friedman M.G."/>
            <person name="Rattei T."/>
            <person name="Myers G.S."/>
            <person name="Horn M."/>
        </authorList>
    </citation>
    <scope>NUCLEOTIDE SEQUENCE [LARGE SCALE GENOMIC DNA]</scope>
    <source>
        <strain evidence="3">ATCC VR-1471 / Z</strain>
    </source>
</reference>
<gene>
    <name evidence="2" type="ordered locus">SNE_A08990</name>
</gene>
<feature type="compositionally biased region" description="Basic and acidic residues" evidence="1">
    <location>
        <begin position="21"/>
        <end position="31"/>
    </location>
</feature>
<dbReference type="RefSeq" id="WP_013943243.1">
    <property type="nucleotide sequence ID" value="NC_015713.1"/>
</dbReference>
<name>F8L7P1_SIMNZ</name>
<dbReference type="EMBL" id="FR872582">
    <property type="protein sequence ID" value="CCB88776.1"/>
    <property type="molecule type" value="Genomic_DNA"/>
</dbReference>
<accession>F8L7P1</accession>
<proteinExistence type="predicted"/>
<evidence type="ECO:0000313" key="3">
    <source>
        <dbReference type="Proteomes" id="UP000000496"/>
    </source>
</evidence>
<feature type="region of interest" description="Disordered" evidence="1">
    <location>
        <begin position="1"/>
        <end position="34"/>
    </location>
</feature>